<dbReference type="Gene3D" id="3.40.190.290">
    <property type="match status" value="1"/>
</dbReference>
<dbReference type="InterPro" id="IPR036388">
    <property type="entry name" value="WH-like_DNA-bd_sf"/>
</dbReference>
<dbReference type="InterPro" id="IPR005119">
    <property type="entry name" value="LysR_subst-bd"/>
</dbReference>
<evidence type="ECO:0000313" key="7">
    <source>
        <dbReference type="Proteomes" id="UP000281725"/>
    </source>
</evidence>
<dbReference type="PROSITE" id="PS50931">
    <property type="entry name" value="HTH_LYSR"/>
    <property type="match status" value="1"/>
</dbReference>
<dbReference type="PANTHER" id="PTHR30537">
    <property type="entry name" value="HTH-TYPE TRANSCRIPTIONAL REGULATOR"/>
    <property type="match status" value="1"/>
</dbReference>
<comment type="caution">
    <text evidence="6">The sequence shown here is derived from an EMBL/GenBank/DDBJ whole genome shotgun (WGS) entry which is preliminary data.</text>
</comment>
<dbReference type="PANTHER" id="PTHR30537:SF31">
    <property type="entry name" value="TRANSCRIPTIONAL REGULATOR, LYSR FAMILY"/>
    <property type="match status" value="1"/>
</dbReference>
<comment type="similarity">
    <text evidence="1">Belongs to the LysR transcriptional regulatory family.</text>
</comment>
<evidence type="ECO:0000256" key="1">
    <source>
        <dbReference type="ARBA" id="ARBA00009437"/>
    </source>
</evidence>
<dbReference type="CDD" id="cd08422">
    <property type="entry name" value="PBP2_CrgA_like"/>
    <property type="match status" value="1"/>
</dbReference>
<dbReference type="FunFam" id="1.10.10.10:FF:000001">
    <property type="entry name" value="LysR family transcriptional regulator"/>
    <property type="match status" value="1"/>
</dbReference>
<accession>A0A3A9IQC5</accession>
<dbReference type="SUPFAM" id="SSF53850">
    <property type="entry name" value="Periplasmic binding protein-like II"/>
    <property type="match status" value="1"/>
</dbReference>
<protein>
    <submittedName>
        <fullName evidence="6">LysR family transcriptional regulator</fullName>
    </submittedName>
</protein>
<dbReference type="AlphaFoldDB" id="A0A3A9IQC5"/>
<reference evidence="6 7" key="1">
    <citation type="submission" date="2018-09" db="EMBL/GenBank/DDBJ databases">
        <title>Genome sequencing of Aeromonas veronii MS-17-88.</title>
        <authorList>
            <person name="Tekedar H.C."/>
            <person name="Arick M.A."/>
            <person name="Hsu C.-Y."/>
            <person name="Thrash A."/>
            <person name="Karsi A."/>
            <person name="Lawrence M.L."/>
            <person name="Abdelhamed H."/>
        </authorList>
    </citation>
    <scope>NUCLEOTIDE SEQUENCE [LARGE SCALE GENOMIC DNA]</scope>
    <source>
        <strain evidence="6 7">MS 17-88</strain>
    </source>
</reference>
<evidence type="ECO:0000256" key="4">
    <source>
        <dbReference type="ARBA" id="ARBA00023163"/>
    </source>
</evidence>
<dbReference type="Pfam" id="PF03466">
    <property type="entry name" value="LysR_substrate"/>
    <property type="match status" value="1"/>
</dbReference>
<dbReference type="RefSeq" id="WP_120414105.1">
    <property type="nucleotide sequence ID" value="NZ_CP114182.1"/>
</dbReference>
<dbReference type="InterPro" id="IPR000847">
    <property type="entry name" value="LysR_HTH_N"/>
</dbReference>
<name>A0A3A9IQC5_AERVE</name>
<gene>
    <name evidence="6" type="ORF">D6R50_02140</name>
</gene>
<dbReference type="SUPFAM" id="SSF46785">
    <property type="entry name" value="Winged helix' DNA-binding domain"/>
    <property type="match status" value="1"/>
</dbReference>
<keyword evidence="4" id="KW-0804">Transcription</keyword>
<organism evidence="6 7">
    <name type="scientific">Aeromonas veronii</name>
    <dbReference type="NCBI Taxonomy" id="654"/>
    <lineage>
        <taxon>Bacteria</taxon>
        <taxon>Pseudomonadati</taxon>
        <taxon>Pseudomonadota</taxon>
        <taxon>Gammaproteobacteria</taxon>
        <taxon>Aeromonadales</taxon>
        <taxon>Aeromonadaceae</taxon>
        <taxon>Aeromonas</taxon>
    </lineage>
</organism>
<evidence type="ECO:0000313" key="6">
    <source>
        <dbReference type="EMBL" id="RKJ91439.1"/>
    </source>
</evidence>
<sequence>MTPLELDLNDLYLFTHVVQRQGFTAAARALGVPKSRISRRIRLLEERLDTRLLQRTSRQLSLTDAGEVLYRHCQAMLAEAQAGEAAVRQRQQEPSGLVRISVPITMADALLARLLPAFMAQYPKVRLAVQASNRQVDLLEEGLDVVIRGVAFEQAPSSLVQVPLCTVQWGVLATPAWLSRHGALMHPRQLEGEDALLFSSLERQADLLRLRHDSGESEEVAVNVLLRSDNVQTLKQAALAGLGMVGLPLYACVNELADGRLQQLLPEWRPKDGKLVMLYPARRGLSPAVRALIDFIKAQLPALLAEVGQPR</sequence>
<dbReference type="GO" id="GO:0006351">
    <property type="term" value="P:DNA-templated transcription"/>
    <property type="evidence" value="ECO:0007669"/>
    <property type="project" value="TreeGrafter"/>
</dbReference>
<dbReference type="GO" id="GO:0003700">
    <property type="term" value="F:DNA-binding transcription factor activity"/>
    <property type="evidence" value="ECO:0007669"/>
    <property type="project" value="InterPro"/>
</dbReference>
<dbReference type="EMBL" id="RAWX01000001">
    <property type="protein sequence ID" value="RKJ91439.1"/>
    <property type="molecule type" value="Genomic_DNA"/>
</dbReference>
<proteinExistence type="inferred from homology"/>
<feature type="domain" description="HTH lysR-type" evidence="5">
    <location>
        <begin position="6"/>
        <end position="63"/>
    </location>
</feature>
<dbReference type="GO" id="GO:0043565">
    <property type="term" value="F:sequence-specific DNA binding"/>
    <property type="evidence" value="ECO:0007669"/>
    <property type="project" value="TreeGrafter"/>
</dbReference>
<dbReference type="InterPro" id="IPR036390">
    <property type="entry name" value="WH_DNA-bd_sf"/>
</dbReference>
<evidence type="ECO:0000259" key="5">
    <source>
        <dbReference type="PROSITE" id="PS50931"/>
    </source>
</evidence>
<dbReference type="Gene3D" id="1.10.10.10">
    <property type="entry name" value="Winged helix-like DNA-binding domain superfamily/Winged helix DNA-binding domain"/>
    <property type="match status" value="1"/>
</dbReference>
<evidence type="ECO:0000256" key="3">
    <source>
        <dbReference type="ARBA" id="ARBA00023125"/>
    </source>
</evidence>
<dbReference type="InterPro" id="IPR058163">
    <property type="entry name" value="LysR-type_TF_proteobact-type"/>
</dbReference>
<evidence type="ECO:0000256" key="2">
    <source>
        <dbReference type="ARBA" id="ARBA00023015"/>
    </source>
</evidence>
<dbReference type="Pfam" id="PF00126">
    <property type="entry name" value="HTH_1"/>
    <property type="match status" value="1"/>
</dbReference>
<keyword evidence="2" id="KW-0805">Transcription regulation</keyword>
<keyword evidence="3" id="KW-0238">DNA-binding</keyword>
<dbReference type="Proteomes" id="UP000281725">
    <property type="component" value="Unassembled WGS sequence"/>
</dbReference>